<evidence type="ECO:0000313" key="1">
    <source>
        <dbReference type="EMBL" id="GMR61465.1"/>
    </source>
</evidence>
<organism evidence="1 2">
    <name type="scientific">Pristionchus mayeri</name>
    <dbReference type="NCBI Taxonomy" id="1317129"/>
    <lineage>
        <taxon>Eukaryota</taxon>
        <taxon>Metazoa</taxon>
        <taxon>Ecdysozoa</taxon>
        <taxon>Nematoda</taxon>
        <taxon>Chromadorea</taxon>
        <taxon>Rhabditida</taxon>
        <taxon>Rhabditina</taxon>
        <taxon>Diplogasteromorpha</taxon>
        <taxon>Diplogasteroidea</taxon>
        <taxon>Neodiplogasteridae</taxon>
        <taxon>Pristionchus</taxon>
    </lineage>
</organism>
<gene>
    <name evidence="1" type="ORF">PMAYCL1PPCAC_31660</name>
</gene>
<reference evidence="2" key="1">
    <citation type="submission" date="2022-10" db="EMBL/GenBank/DDBJ databases">
        <title>Genome assembly of Pristionchus species.</title>
        <authorList>
            <person name="Yoshida K."/>
            <person name="Sommer R.J."/>
        </authorList>
    </citation>
    <scope>NUCLEOTIDE SEQUENCE [LARGE SCALE GENOMIC DNA]</scope>
    <source>
        <strain evidence="2">RS5460</strain>
    </source>
</reference>
<sequence>SPSYLELSPCQPSTSYAYVEIKQEVMDEEDETPMDDDDDVIFIGSYVREIGPIISRKRLQTGAGTS</sequence>
<dbReference type="Proteomes" id="UP001328107">
    <property type="component" value="Unassembled WGS sequence"/>
</dbReference>
<evidence type="ECO:0000313" key="2">
    <source>
        <dbReference type="Proteomes" id="UP001328107"/>
    </source>
</evidence>
<dbReference type="AlphaFoldDB" id="A0AAN5DG34"/>
<feature type="non-terminal residue" evidence="1">
    <location>
        <position position="66"/>
    </location>
</feature>
<accession>A0AAN5DG34</accession>
<protein>
    <submittedName>
        <fullName evidence="1">Uncharacterized protein</fullName>
    </submittedName>
</protein>
<feature type="non-terminal residue" evidence="1">
    <location>
        <position position="1"/>
    </location>
</feature>
<name>A0AAN5DG34_9BILA</name>
<dbReference type="EMBL" id="BTRK01000006">
    <property type="protein sequence ID" value="GMR61465.1"/>
    <property type="molecule type" value="Genomic_DNA"/>
</dbReference>
<keyword evidence="2" id="KW-1185">Reference proteome</keyword>
<comment type="caution">
    <text evidence="1">The sequence shown here is derived from an EMBL/GenBank/DDBJ whole genome shotgun (WGS) entry which is preliminary data.</text>
</comment>
<proteinExistence type="predicted"/>